<feature type="chain" id="PRO_5012234150" description="Lipoprotein" evidence="2">
    <location>
        <begin position="20"/>
        <end position="215"/>
    </location>
</feature>
<gene>
    <name evidence="3" type="ORF">Mame_03867</name>
</gene>
<dbReference type="AlphaFoldDB" id="A0A1U9Z664"/>
<dbReference type="eggNOG" id="ENOG50338NR">
    <property type="taxonomic scope" value="Bacteria"/>
</dbReference>
<sequence length="215" mass="23715" precursor="true">MKIAIALAGVASLSACLGAPTYGTGKTATTQLVEDLGEAVLVINPDQPDIDYEPRPDLVKPTKGTNMASLAPPQKSLASADNPNWVESPEEQRNRLYEEAEANKDNPFYRSPLLAGDDPSKMTEKEQLEAFRAAKKEATTIDISQRRYLIDPPQEYRMPSNPAAVNDLGEPERAKERRRQKLAEGKDPDRCFLFFNCNSGATDDFLESSKNAGQR</sequence>
<name>A0A1U9Z664_9HYPH</name>
<evidence type="ECO:0000313" key="3">
    <source>
        <dbReference type="EMBL" id="AQZ53168.1"/>
    </source>
</evidence>
<keyword evidence="2" id="KW-0732">Signal</keyword>
<evidence type="ECO:0008006" key="5">
    <source>
        <dbReference type="Google" id="ProtNLM"/>
    </source>
</evidence>
<proteinExistence type="predicted"/>
<reference evidence="3 4" key="1">
    <citation type="submission" date="2017-03" db="EMBL/GenBank/DDBJ databases">
        <title>Foreign affairs: Plasmid Transfer between Roseobacters and Rhizobia.</title>
        <authorList>
            <person name="Bartling P."/>
            <person name="Bunk B."/>
            <person name="Overmann J."/>
            <person name="Brinkmann H."/>
            <person name="Petersen J."/>
        </authorList>
    </citation>
    <scope>NUCLEOTIDE SEQUENCE [LARGE SCALE GENOMIC DNA]</scope>
    <source>
        <strain evidence="3 4">MACL11</strain>
    </source>
</reference>
<feature type="region of interest" description="Disordered" evidence="1">
    <location>
        <begin position="152"/>
        <end position="183"/>
    </location>
</feature>
<keyword evidence="4" id="KW-1185">Reference proteome</keyword>
<evidence type="ECO:0000256" key="1">
    <source>
        <dbReference type="SAM" id="MobiDB-lite"/>
    </source>
</evidence>
<dbReference type="PROSITE" id="PS51257">
    <property type="entry name" value="PROKAR_LIPOPROTEIN"/>
    <property type="match status" value="1"/>
</dbReference>
<dbReference type="Proteomes" id="UP000191135">
    <property type="component" value="Chromosome"/>
</dbReference>
<organism evidence="3 4">
    <name type="scientific">Martelella mediterranea DSM 17316</name>
    <dbReference type="NCBI Taxonomy" id="1122214"/>
    <lineage>
        <taxon>Bacteria</taxon>
        <taxon>Pseudomonadati</taxon>
        <taxon>Pseudomonadota</taxon>
        <taxon>Alphaproteobacteria</taxon>
        <taxon>Hyphomicrobiales</taxon>
        <taxon>Aurantimonadaceae</taxon>
        <taxon>Martelella</taxon>
    </lineage>
</organism>
<dbReference type="EMBL" id="CP020330">
    <property type="protein sequence ID" value="AQZ53168.1"/>
    <property type="molecule type" value="Genomic_DNA"/>
</dbReference>
<feature type="signal peptide" evidence="2">
    <location>
        <begin position="1"/>
        <end position="19"/>
    </location>
</feature>
<evidence type="ECO:0000313" key="4">
    <source>
        <dbReference type="Proteomes" id="UP000191135"/>
    </source>
</evidence>
<dbReference type="STRING" id="1122214.Mame_03867"/>
<feature type="region of interest" description="Disordered" evidence="1">
    <location>
        <begin position="63"/>
        <end position="92"/>
    </location>
</feature>
<protein>
    <recommendedName>
        <fullName evidence="5">Lipoprotein</fullName>
    </recommendedName>
</protein>
<evidence type="ECO:0000256" key="2">
    <source>
        <dbReference type="SAM" id="SignalP"/>
    </source>
</evidence>
<accession>A0A1U9Z664</accession>
<dbReference type="KEGG" id="mmed:Mame_03867"/>
<feature type="compositionally biased region" description="Basic and acidic residues" evidence="1">
    <location>
        <begin position="170"/>
        <end position="183"/>
    </location>
</feature>